<keyword evidence="1" id="KW-0812">Transmembrane</keyword>
<sequence length="223" mass="23689">MSSETASTHRTREWRIPAVLLALTFVPAANGVLRLADLAGPASVESARFHASPIPIAAHAIGGIVFCGLGAFQFMPSLRLRHPRYHRIAGRIVLTAGLAMALSALWMTQVYDIVPEQSPQVYAVRMLVGAATTVGLVLALAAILRRDVPAHRSWMLRSYALGLGAATQSLIGLPVAAVVGLDQLLAPAVHVTVLSAGWGINALVAEWIVRRRPRGAPEVVPVP</sequence>
<gene>
    <name evidence="2" type="ORF">WJX68_17040</name>
</gene>
<evidence type="ECO:0000313" key="3">
    <source>
        <dbReference type="Proteomes" id="UP001364211"/>
    </source>
</evidence>
<feature type="transmembrane region" description="Helical" evidence="1">
    <location>
        <begin position="184"/>
        <end position="204"/>
    </location>
</feature>
<dbReference type="Proteomes" id="UP001364211">
    <property type="component" value="Unassembled WGS sequence"/>
</dbReference>
<feature type="transmembrane region" description="Helical" evidence="1">
    <location>
        <begin position="88"/>
        <end position="107"/>
    </location>
</feature>
<dbReference type="Pfam" id="PF10067">
    <property type="entry name" value="DUF2306"/>
    <property type="match status" value="1"/>
</dbReference>
<dbReference type="RefSeq" id="WP_340292009.1">
    <property type="nucleotide sequence ID" value="NZ_JBBJUP010000013.1"/>
</dbReference>
<feature type="transmembrane region" description="Helical" evidence="1">
    <location>
        <begin position="56"/>
        <end position="76"/>
    </location>
</feature>
<reference evidence="2 3" key="1">
    <citation type="submission" date="2024-03" db="EMBL/GenBank/DDBJ databases">
        <title>Draft genome sequence of Pseudonocardia sp. DW16-2.</title>
        <authorList>
            <person name="Duangmal K."/>
        </authorList>
    </citation>
    <scope>NUCLEOTIDE SEQUENCE [LARGE SCALE GENOMIC DNA]</scope>
    <source>
        <strain evidence="2 3">DW16-2</strain>
    </source>
</reference>
<dbReference type="InterPro" id="IPR018750">
    <property type="entry name" value="DUF2306_membrane"/>
</dbReference>
<proteinExistence type="predicted"/>
<dbReference type="EMBL" id="JBBJUP010000013">
    <property type="protein sequence ID" value="MEJ8280651.1"/>
    <property type="molecule type" value="Genomic_DNA"/>
</dbReference>
<organism evidence="2 3">
    <name type="scientific">Pseudonocardia spirodelae</name>
    <dbReference type="NCBI Taxonomy" id="3133431"/>
    <lineage>
        <taxon>Bacteria</taxon>
        <taxon>Bacillati</taxon>
        <taxon>Actinomycetota</taxon>
        <taxon>Actinomycetes</taxon>
        <taxon>Pseudonocardiales</taxon>
        <taxon>Pseudonocardiaceae</taxon>
        <taxon>Pseudonocardia</taxon>
    </lineage>
</organism>
<keyword evidence="1" id="KW-1133">Transmembrane helix</keyword>
<keyword evidence="3" id="KW-1185">Reference proteome</keyword>
<comment type="caution">
    <text evidence="2">The sequence shown here is derived from an EMBL/GenBank/DDBJ whole genome shotgun (WGS) entry which is preliminary data.</text>
</comment>
<feature type="transmembrane region" description="Helical" evidence="1">
    <location>
        <begin position="156"/>
        <end position="178"/>
    </location>
</feature>
<accession>A0ABU8T9N9</accession>
<evidence type="ECO:0000256" key="1">
    <source>
        <dbReference type="SAM" id="Phobius"/>
    </source>
</evidence>
<evidence type="ECO:0000313" key="2">
    <source>
        <dbReference type="EMBL" id="MEJ8280651.1"/>
    </source>
</evidence>
<name>A0ABU8T9N9_9PSEU</name>
<protein>
    <submittedName>
        <fullName evidence="2">DUF2306 domain-containing protein</fullName>
    </submittedName>
</protein>
<feature type="transmembrane region" description="Helical" evidence="1">
    <location>
        <begin position="122"/>
        <end position="144"/>
    </location>
</feature>
<keyword evidence="1" id="KW-0472">Membrane</keyword>